<feature type="region of interest" description="Disordered" evidence="1">
    <location>
        <begin position="330"/>
        <end position="349"/>
    </location>
</feature>
<accession>A0A834W4I0</accession>
<feature type="compositionally biased region" description="Low complexity" evidence="1">
    <location>
        <begin position="340"/>
        <end position="349"/>
    </location>
</feature>
<keyword evidence="3" id="KW-1185">Reference proteome</keyword>
<evidence type="ECO:0000256" key="1">
    <source>
        <dbReference type="SAM" id="MobiDB-lite"/>
    </source>
</evidence>
<sequence>MGHTSLAMPYLAQSMARRVARPILSLVLDKVSIIPSKASRATAASVPPLRDPAGALCTEPTLLSSISSASSLEDLVRSAFDLDTVTNWGDFTGEEKLNFATLDGYCFESKFSGLCGKSTATVELGEALFASSVRDRKDESSLVSKCFNFFVVCKVSFVPTIRFARTKSDLRASGECDLTPNAFFPFFPPFDDSPDLKSSAPSLLFEPVTSCFDLFPFVNAFCPLSSCLRSLTLLTSLESDISPFRHDKLSKLDVLASFFSSGPLDVLLFITVDRAGDELSFLQPNTDGFSSWSPPSPHLCVQRSNLEPAVPIQFMALSSFDTTLPAASFKSSTVPSSDGTSEPTSESSVSSRKPLAFCFSDSSNAAQISFTAWAKGNKSSVKEEHKRWALCKKMNCKPIDLMNRSKQEGNKEESIRVITKSDYSGTKSHLGGPCWEALDLGKHKIAETQVPIGLGLVRSASTRRSHDNVDAGE</sequence>
<dbReference type="EMBL" id="JAAIUW010000011">
    <property type="protein sequence ID" value="KAF7808248.1"/>
    <property type="molecule type" value="Genomic_DNA"/>
</dbReference>
<comment type="caution">
    <text evidence="2">The sequence shown here is derived from an EMBL/GenBank/DDBJ whole genome shotgun (WGS) entry which is preliminary data.</text>
</comment>
<dbReference type="AlphaFoldDB" id="A0A834W4I0"/>
<evidence type="ECO:0000313" key="3">
    <source>
        <dbReference type="Proteomes" id="UP000634136"/>
    </source>
</evidence>
<proteinExistence type="predicted"/>
<name>A0A834W4I0_9FABA</name>
<evidence type="ECO:0000313" key="2">
    <source>
        <dbReference type="EMBL" id="KAF7808248.1"/>
    </source>
</evidence>
<feature type="compositionally biased region" description="Polar residues" evidence="1">
    <location>
        <begin position="330"/>
        <end position="339"/>
    </location>
</feature>
<protein>
    <submittedName>
        <fullName evidence="2">Protein HUA2-LIKE 1</fullName>
    </submittedName>
</protein>
<reference evidence="2" key="1">
    <citation type="submission" date="2020-09" db="EMBL/GenBank/DDBJ databases">
        <title>Genome-Enabled Discovery of Anthraquinone Biosynthesis in Senna tora.</title>
        <authorList>
            <person name="Kang S.-H."/>
            <person name="Pandey R.P."/>
            <person name="Lee C.-M."/>
            <person name="Sim J.-S."/>
            <person name="Jeong J.-T."/>
            <person name="Choi B.-S."/>
            <person name="Jung M."/>
            <person name="Ginzburg D."/>
            <person name="Zhao K."/>
            <person name="Won S.Y."/>
            <person name="Oh T.-J."/>
            <person name="Yu Y."/>
            <person name="Kim N.-H."/>
            <person name="Lee O.R."/>
            <person name="Lee T.-H."/>
            <person name="Bashyal P."/>
            <person name="Kim T.-S."/>
            <person name="Lee W.-H."/>
            <person name="Kawkins C."/>
            <person name="Kim C.-K."/>
            <person name="Kim J.S."/>
            <person name="Ahn B.O."/>
            <person name="Rhee S.Y."/>
            <person name="Sohng J.K."/>
        </authorList>
    </citation>
    <scope>NUCLEOTIDE SEQUENCE</scope>
    <source>
        <tissue evidence="2">Leaf</tissue>
    </source>
</reference>
<dbReference type="Proteomes" id="UP000634136">
    <property type="component" value="Unassembled WGS sequence"/>
</dbReference>
<gene>
    <name evidence="2" type="ORF">G2W53_034991</name>
</gene>
<organism evidence="2 3">
    <name type="scientific">Senna tora</name>
    <dbReference type="NCBI Taxonomy" id="362788"/>
    <lineage>
        <taxon>Eukaryota</taxon>
        <taxon>Viridiplantae</taxon>
        <taxon>Streptophyta</taxon>
        <taxon>Embryophyta</taxon>
        <taxon>Tracheophyta</taxon>
        <taxon>Spermatophyta</taxon>
        <taxon>Magnoliopsida</taxon>
        <taxon>eudicotyledons</taxon>
        <taxon>Gunneridae</taxon>
        <taxon>Pentapetalae</taxon>
        <taxon>rosids</taxon>
        <taxon>fabids</taxon>
        <taxon>Fabales</taxon>
        <taxon>Fabaceae</taxon>
        <taxon>Caesalpinioideae</taxon>
        <taxon>Cassia clade</taxon>
        <taxon>Senna</taxon>
    </lineage>
</organism>